<dbReference type="HOGENOM" id="CLU_2817940_0_0_1"/>
<name>M4C5A0_HYAAE</name>
<reference evidence="2" key="1">
    <citation type="journal article" date="2010" name="Science">
        <title>Signatures of adaptation to obligate biotrophy in the Hyaloperonospora arabidopsidis genome.</title>
        <authorList>
            <person name="Baxter L."/>
            <person name="Tripathy S."/>
            <person name="Ishaque N."/>
            <person name="Boot N."/>
            <person name="Cabral A."/>
            <person name="Kemen E."/>
            <person name="Thines M."/>
            <person name="Ah-Fong A."/>
            <person name="Anderson R."/>
            <person name="Badejoko W."/>
            <person name="Bittner-Eddy P."/>
            <person name="Boore J.L."/>
            <person name="Chibucos M.C."/>
            <person name="Coates M."/>
            <person name="Dehal P."/>
            <person name="Delehaunty K."/>
            <person name="Dong S."/>
            <person name="Downton P."/>
            <person name="Dumas B."/>
            <person name="Fabro G."/>
            <person name="Fronick C."/>
            <person name="Fuerstenberg S.I."/>
            <person name="Fulton L."/>
            <person name="Gaulin E."/>
            <person name="Govers F."/>
            <person name="Hughes L."/>
            <person name="Humphray S."/>
            <person name="Jiang R.H."/>
            <person name="Judelson H."/>
            <person name="Kamoun S."/>
            <person name="Kyung K."/>
            <person name="Meijer H."/>
            <person name="Minx P."/>
            <person name="Morris P."/>
            <person name="Nelson J."/>
            <person name="Phuntumart V."/>
            <person name="Qutob D."/>
            <person name="Rehmany A."/>
            <person name="Rougon-Cardoso A."/>
            <person name="Ryden P."/>
            <person name="Torto-Alalibo T."/>
            <person name="Studholme D."/>
            <person name="Wang Y."/>
            <person name="Win J."/>
            <person name="Wood J."/>
            <person name="Clifton S.W."/>
            <person name="Rogers J."/>
            <person name="Van den Ackerveken G."/>
            <person name="Jones J.D."/>
            <person name="McDowell J.M."/>
            <person name="Beynon J."/>
            <person name="Tyler B.M."/>
        </authorList>
    </citation>
    <scope>NUCLEOTIDE SEQUENCE [LARGE SCALE GENOMIC DNA]</scope>
    <source>
        <strain evidence="2">Emoy2</strain>
    </source>
</reference>
<sequence length="67" mass="7481">MHVEGLLQRWVQSVGDGAAVLGKENKENGELQAMEVSADHVCDYSHENKLVIEHLHDRTAKPIIMVC</sequence>
<evidence type="ECO:0000313" key="1">
    <source>
        <dbReference type="EnsemblProtists" id="HpaP814275"/>
    </source>
</evidence>
<protein>
    <submittedName>
        <fullName evidence="1">Uncharacterized protein</fullName>
    </submittedName>
</protein>
<dbReference type="InParanoid" id="M4C5A0"/>
<dbReference type="VEuPathDB" id="FungiDB:HpaG814275"/>
<keyword evidence="2" id="KW-1185">Reference proteome</keyword>
<reference evidence="1" key="2">
    <citation type="submission" date="2015-06" db="UniProtKB">
        <authorList>
            <consortium name="EnsemblProtists"/>
        </authorList>
    </citation>
    <scope>IDENTIFICATION</scope>
    <source>
        <strain evidence="1">Emoy2</strain>
    </source>
</reference>
<organism evidence="1 2">
    <name type="scientific">Hyaloperonospora arabidopsidis (strain Emoy2)</name>
    <name type="common">Downy mildew agent</name>
    <name type="synonym">Peronospora arabidopsidis</name>
    <dbReference type="NCBI Taxonomy" id="559515"/>
    <lineage>
        <taxon>Eukaryota</taxon>
        <taxon>Sar</taxon>
        <taxon>Stramenopiles</taxon>
        <taxon>Oomycota</taxon>
        <taxon>Peronosporomycetes</taxon>
        <taxon>Peronosporales</taxon>
        <taxon>Peronosporaceae</taxon>
        <taxon>Hyaloperonospora</taxon>
    </lineage>
</organism>
<accession>M4C5A0</accession>
<dbReference type="EnsemblProtists" id="HpaT814275">
    <property type="protein sequence ID" value="HpaP814275"/>
    <property type="gene ID" value="HpaG814275"/>
</dbReference>
<evidence type="ECO:0000313" key="2">
    <source>
        <dbReference type="Proteomes" id="UP000011713"/>
    </source>
</evidence>
<dbReference type="Proteomes" id="UP000011713">
    <property type="component" value="Unassembled WGS sequence"/>
</dbReference>
<proteinExistence type="predicted"/>
<dbReference type="EMBL" id="ABWE02003718">
    <property type="status" value="NOT_ANNOTATED_CDS"/>
    <property type="molecule type" value="Genomic_DNA"/>
</dbReference>
<dbReference type="AlphaFoldDB" id="M4C5A0"/>